<sequence length="657" mass="71512">MNNKKNNGFVKNPFLYILVIVAVVTGFQYYFSGSTKQSQEISYSELVKEIKEGDVKKVTYQPNGSIVEISGEYKKAQKSKTSTSLSFLSGTTQEVKYFTSVTLGSTSTLDSLQSAANDADVDVKVVPESSSGVWISYLVSFVPFVIIAALFIMMNQGGSRGAMSFGKNRAKSQSQGEVKVRFSDVAGAEEEKQELVEVVDFLKNPKKYKALGARIPAGVLLEGPPGTGKTLLAKAVAGEAGVPFFSISGSDFVEMFVGVGASRVRSLFEDAKKAERAIIFIDEIDAVGRRRGAGMGGGNDEREQTLNQLLIEMDGFEGNESIIVIAATNRSDVLDPALLRPGRFDRKVLVGRPDVKGREAILRVHAKNKPLADDVNLKVVAQQTPGFVGADLENVLNEAALVAARRNKDVIDASDIDEAEDRVIAGPSKKDKKVSDKERRVVAYHEAGHTIVGLILSSARDVHKVTIVPRGRAGGYMISLPKEDQMLLSKDEMKEQLAGLMGGRVAEEIIFNVQTSGASNDFEQATAMARAMVTEYGMSDKLGPVQYEGNHAMMAGQASPEKSYSQETAQLIDQEIRSLLTEAHDKAVEIINGNRETHQLIAEALLKYETLDAAQIKSIFETGKMPNEVDETTEELHPLSFEEVKEKMDTDQTASDE</sequence>
<evidence type="ECO:0000256" key="7">
    <source>
        <dbReference type="ARBA" id="ARBA00022801"/>
    </source>
</evidence>
<evidence type="ECO:0000313" key="16">
    <source>
        <dbReference type="EMBL" id="MBM7635863.1"/>
    </source>
</evidence>
<comment type="caution">
    <text evidence="16">The sequence shown here is derived from an EMBL/GenBank/DDBJ whole genome shotgun (WGS) entry which is preliminary data.</text>
</comment>
<dbReference type="PANTHER" id="PTHR23076:SF113">
    <property type="entry name" value="ATP-DEPENDENT ZINC METALLOPROTEASE FTSH 1, CHLOROPLASTIC-RELATED"/>
    <property type="match status" value="1"/>
</dbReference>
<dbReference type="InterPro" id="IPR003960">
    <property type="entry name" value="ATPase_AAA_CS"/>
</dbReference>
<feature type="binding site" evidence="13">
    <location>
        <position position="449"/>
    </location>
    <ligand>
        <name>Zn(2+)</name>
        <dbReference type="ChEBI" id="CHEBI:29105"/>
        <note>catalytic</note>
    </ligand>
</feature>
<keyword evidence="9 13" id="KW-0067">ATP-binding</keyword>
<keyword evidence="7 13" id="KW-0378">Hydrolase</keyword>
<evidence type="ECO:0000256" key="5">
    <source>
        <dbReference type="ARBA" id="ARBA00022723"/>
    </source>
</evidence>
<comment type="function">
    <text evidence="13">Acts as a processive, ATP-dependent zinc metallopeptidase for both cytoplasmic and membrane proteins. Plays a role in the quality control of integral membrane proteins.</text>
</comment>
<dbReference type="SUPFAM" id="SSF52540">
    <property type="entry name" value="P-loop containing nucleoside triphosphate hydrolases"/>
    <property type="match status" value="1"/>
</dbReference>
<keyword evidence="13" id="KW-1003">Cell membrane</keyword>
<dbReference type="InterPro" id="IPR041569">
    <property type="entry name" value="AAA_lid_3"/>
</dbReference>
<feature type="binding site" evidence="13">
    <location>
        <begin position="223"/>
        <end position="230"/>
    </location>
    <ligand>
        <name>ATP</name>
        <dbReference type="ChEBI" id="CHEBI:30616"/>
    </ligand>
</feature>
<keyword evidence="8 13" id="KW-0862">Zinc</keyword>
<dbReference type="Pfam" id="PF01434">
    <property type="entry name" value="Peptidase_M41"/>
    <property type="match status" value="1"/>
</dbReference>
<evidence type="ECO:0000259" key="15">
    <source>
        <dbReference type="SMART" id="SM00382"/>
    </source>
</evidence>
<dbReference type="SUPFAM" id="SSF140990">
    <property type="entry name" value="FtsH protease domain-like"/>
    <property type="match status" value="1"/>
</dbReference>
<gene>
    <name evidence="13" type="primary">ftsH</name>
    <name evidence="16" type="ORF">JOC31_000677</name>
</gene>
<dbReference type="InterPro" id="IPR003593">
    <property type="entry name" value="AAA+_ATPase"/>
</dbReference>
<proteinExistence type="inferred from homology"/>
<feature type="active site" evidence="13">
    <location>
        <position position="446"/>
    </location>
</feature>
<reference evidence="16 17" key="1">
    <citation type="submission" date="2021-01" db="EMBL/GenBank/DDBJ databases">
        <title>Genomic Encyclopedia of Type Strains, Phase IV (KMG-IV): sequencing the most valuable type-strain genomes for metagenomic binning, comparative biology and taxonomic classification.</title>
        <authorList>
            <person name="Goeker M."/>
        </authorList>
    </citation>
    <scope>NUCLEOTIDE SEQUENCE [LARGE SCALE GENOMIC DNA]</scope>
    <source>
        <strain evidence="16 17">DSM 27513</strain>
    </source>
</reference>
<dbReference type="PANTHER" id="PTHR23076">
    <property type="entry name" value="METALLOPROTEASE M41 FTSH"/>
    <property type="match status" value="1"/>
</dbReference>
<keyword evidence="6 13" id="KW-0547">Nucleotide-binding</keyword>
<dbReference type="Pfam" id="PF00004">
    <property type="entry name" value="AAA"/>
    <property type="match status" value="1"/>
</dbReference>
<accession>A0ABS2PM41</accession>
<dbReference type="InterPro" id="IPR027417">
    <property type="entry name" value="P-loop_NTPase"/>
</dbReference>
<evidence type="ECO:0000256" key="6">
    <source>
        <dbReference type="ARBA" id="ARBA00022741"/>
    </source>
</evidence>
<evidence type="ECO:0000256" key="3">
    <source>
        <dbReference type="ARBA" id="ARBA00022670"/>
    </source>
</evidence>
<keyword evidence="11 13" id="KW-0482">Metalloprotease</keyword>
<dbReference type="Gene3D" id="3.40.50.300">
    <property type="entry name" value="P-loop containing nucleotide triphosphate hydrolases"/>
    <property type="match status" value="1"/>
</dbReference>
<organism evidence="16 17">
    <name type="scientific">Streptococcus saliviloxodontae</name>
    <dbReference type="NCBI Taxonomy" id="1349416"/>
    <lineage>
        <taxon>Bacteria</taxon>
        <taxon>Bacillati</taxon>
        <taxon>Bacillota</taxon>
        <taxon>Bacilli</taxon>
        <taxon>Lactobacillales</taxon>
        <taxon>Streptococcaceae</taxon>
        <taxon>Streptococcus</taxon>
    </lineage>
</organism>
<dbReference type="Pfam" id="PF06480">
    <property type="entry name" value="FtsH_ext"/>
    <property type="match status" value="1"/>
</dbReference>
<dbReference type="GO" id="GO:0008233">
    <property type="term" value="F:peptidase activity"/>
    <property type="evidence" value="ECO:0007669"/>
    <property type="project" value="UniProtKB-KW"/>
</dbReference>
<feature type="transmembrane region" description="Helical" evidence="13">
    <location>
        <begin position="12"/>
        <end position="31"/>
    </location>
</feature>
<dbReference type="HAMAP" id="MF_01458">
    <property type="entry name" value="FtsH"/>
    <property type="match status" value="1"/>
</dbReference>
<dbReference type="GO" id="GO:0006508">
    <property type="term" value="P:proteolysis"/>
    <property type="evidence" value="ECO:0007669"/>
    <property type="project" value="UniProtKB-KW"/>
</dbReference>
<evidence type="ECO:0000256" key="9">
    <source>
        <dbReference type="ARBA" id="ARBA00022840"/>
    </source>
</evidence>
<keyword evidence="5 13" id="KW-0479">Metal-binding</keyword>
<dbReference type="InterPro" id="IPR000642">
    <property type="entry name" value="Peptidase_M41"/>
</dbReference>
<dbReference type="GO" id="GO:0051301">
    <property type="term" value="P:cell division"/>
    <property type="evidence" value="ECO:0007669"/>
    <property type="project" value="UniProtKB-KW"/>
</dbReference>
<dbReference type="SMART" id="SM00382">
    <property type="entry name" value="AAA"/>
    <property type="match status" value="1"/>
</dbReference>
<feature type="binding site" evidence="13">
    <location>
        <position position="445"/>
    </location>
    <ligand>
        <name>Zn(2+)</name>
        <dbReference type="ChEBI" id="CHEBI:29105"/>
        <note>catalytic</note>
    </ligand>
</feature>
<keyword evidence="3 13" id="KW-0645">Protease</keyword>
<comment type="similarity">
    <text evidence="13">In the central section; belongs to the AAA ATPase family.</text>
</comment>
<keyword evidence="10 13" id="KW-1133">Transmembrane helix</keyword>
<evidence type="ECO:0000256" key="10">
    <source>
        <dbReference type="ARBA" id="ARBA00022989"/>
    </source>
</evidence>
<evidence type="ECO:0000256" key="2">
    <source>
        <dbReference type="ARBA" id="ARBA00010044"/>
    </source>
</evidence>
<comment type="subcellular location">
    <subcellularLocation>
        <location evidence="13">Cell membrane</location>
        <topology evidence="13">Multi-pass membrane protein</topology>
        <orientation evidence="13">Cytoplasmic side</orientation>
    </subcellularLocation>
    <subcellularLocation>
        <location evidence="1">Membrane</location>
    </subcellularLocation>
</comment>
<evidence type="ECO:0000256" key="1">
    <source>
        <dbReference type="ARBA" id="ARBA00004370"/>
    </source>
</evidence>
<keyword evidence="12 13" id="KW-0472">Membrane</keyword>
<keyword evidence="16" id="KW-0131">Cell cycle</keyword>
<dbReference type="NCBIfam" id="TIGR01241">
    <property type="entry name" value="FtsH_fam"/>
    <property type="match status" value="1"/>
</dbReference>
<dbReference type="EC" id="3.4.24.-" evidence="13"/>
<keyword evidence="16" id="KW-0132">Cell division</keyword>
<feature type="domain" description="AAA+ ATPase" evidence="15">
    <location>
        <begin position="215"/>
        <end position="354"/>
    </location>
</feature>
<dbReference type="InterPro" id="IPR011546">
    <property type="entry name" value="Pept_M41_FtsH_extracell"/>
</dbReference>
<dbReference type="PROSITE" id="PS00674">
    <property type="entry name" value="AAA"/>
    <property type="match status" value="1"/>
</dbReference>
<dbReference type="Gene3D" id="1.20.58.760">
    <property type="entry name" value="Peptidase M41"/>
    <property type="match status" value="1"/>
</dbReference>
<comment type="cofactor">
    <cofactor evidence="13">
        <name>Zn(2+)</name>
        <dbReference type="ChEBI" id="CHEBI:29105"/>
    </cofactor>
    <text evidence="13">Binds 1 zinc ion per subunit.</text>
</comment>
<evidence type="ECO:0000256" key="13">
    <source>
        <dbReference type="HAMAP-Rule" id="MF_01458"/>
    </source>
</evidence>
<name>A0ABS2PM41_9STRE</name>
<protein>
    <recommendedName>
        <fullName evidence="13">ATP-dependent zinc metalloprotease FtsH</fullName>
        <ecNumber evidence="13">3.4.24.-</ecNumber>
    </recommendedName>
</protein>
<dbReference type="Proteomes" id="UP000809081">
    <property type="component" value="Unassembled WGS sequence"/>
</dbReference>
<dbReference type="InterPro" id="IPR037219">
    <property type="entry name" value="Peptidase_M41-like"/>
</dbReference>
<dbReference type="Gene3D" id="1.10.8.60">
    <property type="match status" value="1"/>
</dbReference>
<evidence type="ECO:0000256" key="14">
    <source>
        <dbReference type="RuleBase" id="RU003651"/>
    </source>
</evidence>
<feature type="transmembrane region" description="Helical" evidence="13">
    <location>
        <begin position="134"/>
        <end position="154"/>
    </location>
</feature>
<comment type="similarity">
    <text evidence="2 13">In the C-terminal section; belongs to the peptidase M41 family.</text>
</comment>
<dbReference type="Pfam" id="PF17862">
    <property type="entry name" value="AAA_lid_3"/>
    <property type="match status" value="1"/>
</dbReference>
<evidence type="ECO:0000313" key="17">
    <source>
        <dbReference type="Proteomes" id="UP000809081"/>
    </source>
</evidence>
<comment type="similarity">
    <text evidence="14">Belongs to the AAA ATPase family.</text>
</comment>
<dbReference type="RefSeq" id="WP_205016777.1">
    <property type="nucleotide sequence ID" value="NZ_JAFBEI010000010.1"/>
</dbReference>
<keyword evidence="4 13" id="KW-0812">Transmembrane</keyword>
<evidence type="ECO:0000256" key="8">
    <source>
        <dbReference type="ARBA" id="ARBA00022833"/>
    </source>
</evidence>
<dbReference type="InterPro" id="IPR005936">
    <property type="entry name" value="FtsH"/>
</dbReference>
<comment type="subunit">
    <text evidence="13">Homohexamer.</text>
</comment>
<keyword evidence="17" id="KW-1185">Reference proteome</keyword>
<dbReference type="CDD" id="cd19501">
    <property type="entry name" value="RecA-like_FtsH"/>
    <property type="match status" value="1"/>
</dbReference>
<dbReference type="EMBL" id="JAFBEI010000010">
    <property type="protein sequence ID" value="MBM7635863.1"/>
    <property type="molecule type" value="Genomic_DNA"/>
</dbReference>
<dbReference type="InterPro" id="IPR003959">
    <property type="entry name" value="ATPase_AAA_core"/>
</dbReference>
<evidence type="ECO:0000256" key="11">
    <source>
        <dbReference type="ARBA" id="ARBA00023049"/>
    </source>
</evidence>
<evidence type="ECO:0000256" key="4">
    <source>
        <dbReference type="ARBA" id="ARBA00022692"/>
    </source>
</evidence>
<feature type="binding site" evidence="13">
    <location>
        <position position="521"/>
    </location>
    <ligand>
        <name>Zn(2+)</name>
        <dbReference type="ChEBI" id="CHEBI:29105"/>
        <note>catalytic</note>
    </ligand>
</feature>
<evidence type="ECO:0000256" key="12">
    <source>
        <dbReference type="ARBA" id="ARBA00023136"/>
    </source>
</evidence>